<name>A0AAD8YQ55_9STRA</name>
<feature type="compositionally biased region" description="Low complexity" evidence="1">
    <location>
        <begin position="184"/>
        <end position="193"/>
    </location>
</feature>
<accession>A0AAD8YQ55</accession>
<reference evidence="2" key="1">
    <citation type="submission" date="2023-06" db="EMBL/GenBank/DDBJ databases">
        <title>Survivors Of The Sea: Transcriptome response of Skeletonema marinoi to long-term dormancy.</title>
        <authorList>
            <person name="Pinder M.I.M."/>
            <person name="Kourtchenko O."/>
            <person name="Robertson E.K."/>
            <person name="Larsson T."/>
            <person name="Maumus F."/>
            <person name="Osuna-Cruz C.M."/>
            <person name="Vancaester E."/>
            <person name="Stenow R."/>
            <person name="Vandepoele K."/>
            <person name="Ploug H."/>
            <person name="Bruchert V."/>
            <person name="Godhe A."/>
            <person name="Topel M."/>
        </authorList>
    </citation>
    <scope>NUCLEOTIDE SEQUENCE</scope>
    <source>
        <strain evidence="2">R05AC</strain>
    </source>
</reference>
<sequence length="439" mass="47982">MPRTRRSLPKKLYSENANSASGRLSESCVSEIFDCIKKGKVPTGDIAFNIIKTTEKKLMLSPPSYEFGDGIYVLLRNMSDSHNVVIPSNLEHLVLNVDDVATSEVCKCKWSLSGPASKSQKKGALQQRYSYPRGRPAYSNTKGGSLWTMIDSTGSDGLDVRVFHVYHSLKRLSSGSGSGGTSGSGSSDWSSSSKATKSRKPLKKRIKMEEDERVAQINSVKNRPKKMARMEDDAIDALMREQVGSPEIASFDLDTSLNITEDAMFGDDVDNEYSFMPVPNAPSILPDMEPIPVSARSLYYQPHSTYAYNGMNPTPLPYSYDMSSQNTASVSGSGRPLGLLAFSNKLYQLQDCIFNDISSTQSTEEQAQKLAVLQHWSRATAQRPLQPNAFAPAPVKQVSSSRASVPTPGPIHKLGSKEGSVEGRDTDNMDNADKPSITP</sequence>
<proteinExistence type="predicted"/>
<feature type="compositionally biased region" description="Basic and acidic residues" evidence="1">
    <location>
        <begin position="415"/>
        <end position="433"/>
    </location>
</feature>
<protein>
    <submittedName>
        <fullName evidence="2">Uncharacterized protein</fullName>
    </submittedName>
</protein>
<feature type="compositionally biased region" description="Basic residues" evidence="1">
    <location>
        <begin position="196"/>
        <end position="206"/>
    </location>
</feature>
<evidence type="ECO:0000256" key="1">
    <source>
        <dbReference type="SAM" id="MobiDB-lite"/>
    </source>
</evidence>
<dbReference type="AlphaFoldDB" id="A0AAD8YQ55"/>
<feature type="region of interest" description="Disordered" evidence="1">
    <location>
        <begin position="113"/>
        <end position="136"/>
    </location>
</feature>
<organism evidence="2 3">
    <name type="scientific">Skeletonema marinoi</name>
    <dbReference type="NCBI Taxonomy" id="267567"/>
    <lineage>
        <taxon>Eukaryota</taxon>
        <taxon>Sar</taxon>
        <taxon>Stramenopiles</taxon>
        <taxon>Ochrophyta</taxon>
        <taxon>Bacillariophyta</taxon>
        <taxon>Coscinodiscophyceae</taxon>
        <taxon>Thalassiosirophycidae</taxon>
        <taxon>Thalassiosirales</taxon>
        <taxon>Skeletonemataceae</taxon>
        <taxon>Skeletonema</taxon>
        <taxon>Skeletonema marinoi-dohrnii complex</taxon>
    </lineage>
</organism>
<evidence type="ECO:0000313" key="2">
    <source>
        <dbReference type="EMBL" id="KAK1749255.1"/>
    </source>
</evidence>
<evidence type="ECO:0000313" key="3">
    <source>
        <dbReference type="Proteomes" id="UP001224775"/>
    </source>
</evidence>
<keyword evidence="3" id="KW-1185">Reference proteome</keyword>
<feature type="region of interest" description="Disordered" evidence="1">
    <location>
        <begin position="172"/>
        <end position="210"/>
    </location>
</feature>
<comment type="caution">
    <text evidence="2">The sequence shown here is derived from an EMBL/GenBank/DDBJ whole genome shotgun (WGS) entry which is preliminary data.</text>
</comment>
<dbReference type="EMBL" id="JATAAI010000001">
    <property type="protein sequence ID" value="KAK1749255.1"/>
    <property type="molecule type" value="Genomic_DNA"/>
</dbReference>
<dbReference type="Proteomes" id="UP001224775">
    <property type="component" value="Unassembled WGS sequence"/>
</dbReference>
<feature type="region of interest" description="Disordered" evidence="1">
    <location>
        <begin position="393"/>
        <end position="439"/>
    </location>
</feature>
<gene>
    <name evidence="2" type="ORF">QTG54_001194</name>
</gene>